<feature type="compositionally biased region" description="Polar residues" evidence="4">
    <location>
        <begin position="2255"/>
        <end position="2269"/>
    </location>
</feature>
<feature type="compositionally biased region" description="Low complexity" evidence="4">
    <location>
        <begin position="1502"/>
        <end position="1512"/>
    </location>
</feature>
<dbReference type="GO" id="GO:0016020">
    <property type="term" value="C:membrane"/>
    <property type="evidence" value="ECO:0007669"/>
    <property type="project" value="InterPro"/>
</dbReference>
<feature type="region of interest" description="Disordered" evidence="4">
    <location>
        <begin position="2426"/>
        <end position="2522"/>
    </location>
</feature>
<dbReference type="InterPro" id="IPR000185">
    <property type="entry name" value="SecA"/>
</dbReference>
<feature type="compositionally biased region" description="Basic and acidic residues" evidence="4">
    <location>
        <begin position="575"/>
        <end position="591"/>
    </location>
</feature>
<feature type="compositionally biased region" description="Polar residues" evidence="4">
    <location>
        <begin position="509"/>
        <end position="518"/>
    </location>
</feature>
<dbReference type="GO" id="GO:0017038">
    <property type="term" value="P:protein import"/>
    <property type="evidence" value="ECO:0007669"/>
    <property type="project" value="InterPro"/>
</dbReference>
<reference evidence="7 8" key="1">
    <citation type="submission" date="2019-07" db="EMBL/GenBank/DDBJ databases">
        <title>Complete Genome Sequence and Methylome Analysis of Nocardia otitidis-caviarum NEB252.</title>
        <authorList>
            <person name="Fomenkov A."/>
            <person name="Anton B.P."/>
            <person name="Vincze T."/>
            <person name="Roberts R.J."/>
        </authorList>
    </citation>
    <scope>NUCLEOTIDE SEQUENCE [LARGE SCALE GENOMIC DNA]</scope>
    <source>
        <strain evidence="7 8">NEB252</strain>
    </source>
</reference>
<dbReference type="Gene3D" id="3.90.176.10">
    <property type="entry name" value="Toxin ADP-ribosyltransferase, Chain A, domain 1"/>
    <property type="match status" value="1"/>
</dbReference>
<evidence type="ECO:0000313" key="7">
    <source>
        <dbReference type="EMBL" id="QDP78061.1"/>
    </source>
</evidence>
<dbReference type="InterPro" id="IPR014018">
    <property type="entry name" value="SecA_motor_DEAD"/>
</dbReference>
<feature type="compositionally biased region" description="Basic and acidic residues" evidence="4">
    <location>
        <begin position="1333"/>
        <end position="1343"/>
    </location>
</feature>
<protein>
    <recommendedName>
        <fullName evidence="6">SecA family profile domain-containing protein</fullName>
    </recommendedName>
</protein>
<keyword evidence="5" id="KW-0472">Membrane</keyword>
<dbReference type="InterPro" id="IPR027417">
    <property type="entry name" value="P-loop_NTPase"/>
</dbReference>
<feature type="region of interest" description="Disordered" evidence="4">
    <location>
        <begin position="1545"/>
        <end position="1627"/>
    </location>
</feature>
<name>A0A516NGN2_9NOCA</name>
<feature type="compositionally biased region" description="Gly residues" evidence="4">
    <location>
        <begin position="522"/>
        <end position="534"/>
    </location>
</feature>
<sequence length="2859" mass="307215">MLYRRSARSAGDERGVLRRGRVVRCGGVRPGQGGAPAGGRACPGAIGSLMGVNIPPEFPPWLADWTVGHIPEADVDAMRRCGDAWSDSADFLRALRDEQLAGLQADDTIRGYTGETLSERYSRLDQDIGKLAESCDDRARQQYESALAYELMQYQAVFIAGVLLTQVATALLMPPPGGLVQLTAAKARSKTAMLAARDTLRKKLLELAAKYGDKYGTFVAAHPLSAMATSGAVFGVAAGGGVNWAAQRLQVEQGDRDSVDTKQVWVATAAGAVGGITGAVAGGAVMGPASRLAANSALRAIRAYPQVMGVLAASATGGVVGSLTGGGVALLLDGGQLRGTDLLAMLQVGFGSGLVGATGAAIRIARSVDPTAPGVGSDSVVSADPPRPVPDGSAGRSDESGLAPGTDSARQARLAEDGRAARSPGLGAEQMAERFTIDREIGSATADPTAHNLIRNTDGGAPDTGRHAPNRTEHDRVAGADSPRQLEESGAVQHSVQRSGPASPPYSPNAVSPTNRSPWGNGAAGHGGGSGHGGSAHAADGVRSTRTGTVPGTSAAPDTPPPRIDVAESPVTVRSADEVRVTPETHGDLPPKGDSGAARPGHPPPDGAAHSTPDDGPVPPRQDHDEAAASAADAESTVQPAPHEGAAEGDPTASTGDPDGSPRSARDRAAEVLADFHANSGEGVAEHLRLGNLSDEALRAKLFDSDSDQSMLATMEVIRRGTVSDAVPDGMVLRVEQLEGVYALAERPVEMKPGEGKSLMFLAAAMQRAVQHDSVLLVTTTDGLAHREFVKYRNLLTDYGIDVFRADQQQGFGPITDRPAIVVATGETVGHLTNAGHLPPRRALIDEIDGIIDRGERQFLRSEGADRTAPESTAREVFAAHDFLADARAEGRLSHEDFGLRQLTEEVGVHPDGTPEVEFWYDGQASLTPEGRAKVEALPDGRRWLDGMGLSRLEMAAAAEFTTRNKTHYVMDEGKIVIIDQGEHGLQRNPTTSSESRWSAEEGAASLAQAIEAKEVRAAEARGLSSEQHRIEIRADADSTTRIDSVEIYRSGGRFFDEVTGASGTLADLNPVLEKIYGLESAHQLDRSQPQRLVEGEPEVVANTRAKLSSIAESAYGIWDGGRGRFQEILVHRNDLVDRQVDALVREGVPREAIEAVDADRIAGWGADWEAQLQKIFDDAGEPGKILVINRQGQRGVDIAVSEEVLAKGGMHVWRTEVSEQSYIAEQGKNRTARNGAPGTTQAVMSPQDALIRNAMHLRGVREAVIHYEQATAAHRADPTADNRHAIVEASHHLNSMVPDLQQRALRHATADFLRNHAHSTDNPARVLSEAETGVHRARTDDGRSDGVARLAGLLGISTSVIVGAFAVLERNDVEHPFRELLEQAGIPSAAAEALQQQVAATAPAATMPNSSRTAEQAPQHLNSRRDRLAVELGVPIADIVGAEGRNTLGAAATEARNGLATSLGYPLSSVTPAIARDIVGEAVERHVTTTHRDSRPDLEGPTAPATADPAAVNRSAHSPVVDDIVARAARYLATSALFDLVQQISSDQSEESRNPATPDSPQRAEPSRPALPPRTNIFDEVDPLDPHFPQQHRGTGAARPPLPAGAVFHHHNDEHGNPEHPHDARLWDAPRRQAAEPTGRTEHREIIVRHHPARPGERDAPARAATEAWDWLARQLSGWPAARIDDAGLTLADVVEHSVRTTGDDVRVVLAISGTPGARRLRIAVHDRGQHRPPDSVLEDSSHGRLDVRLADGDPDWSRELSFRVLETPALPRWLTDVLASVRHVPLSADGEPAIAVRFRNFARLAEVLAPLRSVTAPLHVSQDSADQQLRHIGRRNHSRLHAGRTDVEPAYIVVGSDGESTELSIYPFWDQDFRDGMRHLDRTGRGDGIVPLTDFVHAIIDRRGRSFASDEEARAFGEEHSPESRDHRRLADLYITEGAAINRYLRGEPDWRRSTRKIRTSDEMDSLVTEIDALMLPLAESIWITRKVDPAAVRALNDLQVGDRWRQSAYLTGTTGPEAPYFLAHLPGTLRLLVPRGTPAWFIANGGKPEIVVGRGRDVVVRKVESDGGTVHITGDIAAPPTATVSGEPKGSMPGHGVAARTAAEDVRAAAARTRWATQEEDSVRIADRRLADVAAERDAVPTDARVQAAATGLLGTVDIGKLESAGNTVGAELIRAGNDADQVDPYDTVESSKAFDHYRKLQFMQTQLDDLIALVQRPDQVVPRAYLAWLIEYLDAATAWLAEWTGLEGTARTHTPQGTDGTTASVHASDDESIDQPPQLRTPTDRPDTDGVSGTLIVREVKGMRGAHKDSVAGLITRIGADGGPNSLVLHAVEARGPSHLELRVDLGTPFVVQFDVDGVAVRVRIVYRIHDDGRVHVSIAHRDPDVGHPGFAKARGMIDAALLSRFPAQTIHISENFEAKADHLERTLEPTVRPGREIGPGDATATPSRATARDGGNLADRQDGRRSHSPSLTPWSARSPAALPADTEPSAVPSPVTPWTAHRATDRTRDEPETGPNAVETELMRYAGFGYIGDRPDETPGEPTGAEFFQSPHQFEWERGWLTANSARLGALGALTLAALEAEALLELPDTRQGSLLIRQERPRLPGEIQPIWKLRTLSSDDPNRPSVIGRAARTLSLDELPQCAYIAIVGARPLLTPDIDLTIRELVPTERSRFLRVPRDGVYTLHYPGCRSHRNPSPDYLRTRRYADILLPDIISGTFCTYLMDEVVAPFQRREAHKLRDSYAGRELSAEDRVGLWFATTVTSMLDAPPDSAPRLLQRALDIGTSAEDRALRRFTALVAELLAGHDDFGNYLRHRALSETQAYMRDVRAAVGRRHSEGAAEQVPFLRALLRTS</sequence>
<keyword evidence="1" id="KW-1003">Cell membrane</keyword>
<keyword evidence="5" id="KW-1133">Transmembrane helix</keyword>
<gene>
    <name evidence="7" type="ORF">FOH10_04240</name>
</gene>
<keyword evidence="3" id="KW-0811">Translocation</keyword>
<feature type="region of interest" description="Disordered" evidence="4">
    <location>
        <begin position="371"/>
        <end position="409"/>
    </location>
</feature>
<dbReference type="PANTHER" id="PTHR30612">
    <property type="entry name" value="SECA INNER MEMBRANE COMPONENT OF SEC PROTEIN SECRETION SYSTEM"/>
    <property type="match status" value="1"/>
</dbReference>
<evidence type="ECO:0000256" key="3">
    <source>
        <dbReference type="ARBA" id="ARBA00023010"/>
    </source>
</evidence>
<keyword evidence="2" id="KW-0653">Protein transport</keyword>
<feature type="transmembrane region" description="Helical" evidence="5">
    <location>
        <begin position="154"/>
        <end position="173"/>
    </location>
</feature>
<dbReference type="Proteomes" id="UP000317039">
    <property type="component" value="Chromosome"/>
</dbReference>
<proteinExistence type="predicted"/>
<feature type="transmembrane region" description="Helical" evidence="5">
    <location>
        <begin position="307"/>
        <end position="332"/>
    </location>
</feature>
<keyword evidence="5" id="KW-0812">Transmembrane</keyword>
<dbReference type="PROSITE" id="PS51196">
    <property type="entry name" value="SECA_MOTOR_DEAD"/>
    <property type="match status" value="1"/>
</dbReference>
<feature type="compositionally biased region" description="Basic and acidic residues" evidence="4">
    <location>
        <begin position="1488"/>
        <end position="1499"/>
    </location>
</feature>
<evidence type="ECO:0000256" key="1">
    <source>
        <dbReference type="ARBA" id="ARBA00022475"/>
    </source>
</evidence>
<feature type="region of interest" description="Disordered" evidence="4">
    <location>
        <begin position="1402"/>
        <end position="1424"/>
    </location>
</feature>
<evidence type="ECO:0000256" key="2">
    <source>
        <dbReference type="ARBA" id="ARBA00022927"/>
    </source>
</evidence>
<feature type="compositionally biased region" description="Basic and acidic residues" evidence="4">
    <location>
        <begin position="1611"/>
        <end position="1627"/>
    </location>
</feature>
<feature type="transmembrane region" description="Helical" evidence="5">
    <location>
        <begin position="344"/>
        <end position="362"/>
    </location>
</feature>
<dbReference type="PANTHER" id="PTHR30612:SF0">
    <property type="entry name" value="CHLOROPLAST PROTEIN-TRANSPORTING ATPASE"/>
    <property type="match status" value="1"/>
</dbReference>
<dbReference type="Gene3D" id="3.40.50.300">
    <property type="entry name" value="P-loop containing nucleotide triphosphate hydrolases"/>
    <property type="match status" value="2"/>
</dbReference>
<dbReference type="Gene3D" id="3.90.1440.10">
    <property type="entry name" value="SecA, preprotein cross-linking domain"/>
    <property type="match status" value="1"/>
</dbReference>
<dbReference type="EMBL" id="CP041695">
    <property type="protein sequence ID" value="QDP78061.1"/>
    <property type="molecule type" value="Genomic_DNA"/>
</dbReference>
<keyword evidence="2" id="KW-0813">Transport</keyword>
<dbReference type="GO" id="GO:0006886">
    <property type="term" value="P:intracellular protein transport"/>
    <property type="evidence" value="ECO:0007669"/>
    <property type="project" value="InterPro"/>
</dbReference>
<organism evidence="7 8">
    <name type="scientific">Nocardia otitidiscaviarum</name>
    <dbReference type="NCBI Taxonomy" id="1823"/>
    <lineage>
        <taxon>Bacteria</taxon>
        <taxon>Bacillati</taxon>
        <taxon>Actinomycetota</taxon>
        <taxon>Actinomycetes</taxon>
        <taxon>Mycobacteriales</taxon>
        <taxon>Nocardiaceae</taxon>
        <taxon>Nocardia</taxon>
    </lineage>
</organism>
<evidence type="ECO:0000256" key="5">
    <source>
        <dbReference type="SAM" id="Phobius"/>
    </source>
</evidence>
<dbReference type="GO" id="GO:0006605">
    <property type="term" value="P:protein targeting"/>
    <property type="evidence" value="ECO:0007669"/>
    <property type="project" value="InterPro"/>
</dbReference>
<feature type="region of interest" description="Disordered" evidence="4">
    <location>
        <begin position="2254"/>
        <end position="2295"/>
    </location>
</feature>
<dbReference type="SUPFAM" id="SSF56399">
    <property type="entry name" value="ADP-ribosylation"/>
    <property type="match status" value="1"/>
</dbReference>
<evidence type="ECO:0000259" key="6">
    <source>
        <dbReference type="PROSITE" id="PS51196"/>
    </source>
</evidence>
<dbReference type="KEGG" id="nod:FOH10_04240"/>
<feature type="compositionally biased region" description="Basic and acidic residues" evidence="4">
    <location>
        <begin position="464"/>
        <end position="478"/>
    </location>
</feature>
<dbReference type="InterPro" id="IPR011115">
    <property type="entry name" value="SecA_DEAD"/>
</dbReference>
<feature type="region of interest" description="Disordered" evidence="4">
    <location>
        <begin position="1321"/>
        <end position="1343"/>
    </location>
</feature>
<evidence type="ECO:0000313" key="8">
    <source>
        <dbReference type="Proteomes" id="UP000317039"/>
    </source>
</evidence>
<feature type="compositionally biased region" description="Polar residues" evidence="4">
    <location>
        <begin position="1408"/>
        <end position="1422"/>
    </location>
</feature>
<feature type="region of interest" description="Disordered" evidence="4">
    <location>
        <begin position="1488"/>
        <end position="1517"/>
    </location>
</feature>
<feature type="compositionally biased region" description="Basic and acidic residues" evidence="4">
    <location>
        <begin position="2507"/>
        <end position="2516"/>
    </location>
</feature>
<dbReference type="SUPFAM" id="SSF52540">
    <property type="entry name" value="P-loop containing nucleoside triphosphate hydrolases"/>
    <property type="match status" value="1"/>
</dbReference>
<feature type="domain" description="SecA family profile" evidence="6">
    <location>
        <begin position="658"/>
        <end position="1274"/>
    </location>
</feature>
<feature type="region of interest" description="Disordered" evidence="4">
    <location>
        <begin position="443"/>
        <end position="667"/>
    </location>
</feature>
<dbReference type="SMART" id="SM00957">
    <property type="entry name" value="SecA_DEAD"/>
    <property type="match status" value="1"/>
</dbReference>
<evidence type="ECO:0000256" key="4">
    <source>
        <dbReference type="SAM" id="MobiDB-lite"/>
    </source>
</evidence>
<feature type="transmembrane region" description="Helical" evidence="5">
    <location>
        <begin position="264"/>
        <end position="286"/>
    </location>
</feature>
<accession>A0A516NGN2</accession>
<dbReference type="GO" id="GO:0005524">
    <property type="term" value="F:ATP binding"/>
    <property type="evidence" value="ECO:0007669"/>
    <property type="project" value="InterPro"/>
</dbReference>
<dbReference type="Pfam" id="PF07517">
    <property type="entry name" value="SecA_DEAD"/>
    <property type="match status" value="1"/>
</dbReference>